<reference evidence="2" key="1">
    <citation type="submission" date="2019-08" db="EMBL/GenBank/DDBJ databases">
        <authorList>
            <person name="Kucharzyk K."/>
            <person name="Murdoch R.W."/>
            <person name="Higgins S."/>
            <person name="Loffler F."/>
        </authorList>
    </citation>
    <scope>NUCLEOTIDE SEQUENCE</scope>
</reference>
<evidence type="ECO:0000256" key="1">
    <source>
        <dbReference type="SAM" id="MobiDB-lite"/>
    </source>
</evidence>
<comment type="caution">
    <text evidence="2">The sequence shown here is derived from an EMBL/GenBank/DDBJ whole genome shotgun (WGS) entry which is preliminary data.</text>
</comment>
<evidence type="ECO:0000313" key="2">
    <source>
        <dbReference type="EMBL" id="MPM50766.1"/>
    </source>
</evidence>
<feature type="compositionally biased region" description="Basic and acidic residues" evidence="1">
    <location>
        <begin position="18"/>
        <end position="28"/>
    </location>
</feature>
<dbReference type="AlphaFoldDB" id="A0A645ACU0"/>
<feature type="region of interest" description="Disordered" evidence="1">
    <location>
        <begin position="1"/>
        <end position="52"/>
    </location>
</feature>
<accession>A0A645ACU0</accession>
<proteinExistence type="predicted"/>
<sequence length="52" mass="5347">MLVPEELELGLAEPEVADDLHRPPHPGDHAVPAPGGQPTGEELEQASAEGGV</sequence>
<dbReference type="EMBL" id="VSSQ01013116">
    <property type="protein sequence ID" value="MPM50766.1"/>
    <property type="molecule type" value="Genomic_DNA"/>
</dbReference>
<name>A0A645ACU0_9ZZZZ</name>
<organism evidence="2">
    <name type="scientific">bioreactor metagenome</name>
    <dbReference type="NCBI Taxonomy" id="1076179"/>
    <lineage>
        <taxon>unclassified sequences</taxon>
        <taxon>metagenomes</taxon>
        <taxon>ecological metagenomes</taxon>
    </lineage>
</organism>
<gene>
    <name evidence="2" type="ORF">SDC9_97509</name>
</gene>
<protein>
    <submittedName>
        <fullName evidence="2">Uncharacterized protein</fullName>
    </submittedName>
</protein>